<organism evidence="2 3">
    <name type="scientific">Trypanosoma equiperdum</name>
    <dbReference type="NCBI Taxonomy" id="5694"/>
    <lineage>
        <taxon>Eukaryota</taxon>
        <taxon>Discoba</taxon>
        <taxon>Euglenozoa</taxon>
        <taxon>Kinetoplastea</taxon>
        <taxon>Metakinetoplastina</taxon>
        <taxon>Trypanosomatida</taxon>
        <taxon>Trypanosomatidae</taxon>
        <taxon>Trypanosoma</taxon>
    </lineage>
</organism>
<evidence type="ECO:0000256" key="1">
    <source>
        <dbReference type="SAM" id="MobiDB-lite"/>
    </source>
</evidence>
<dbReference type="Proteomes" id="UP000195570">
    <property type="component" value="Unassembled WGS sequence"/>
</dbReference>
<accession>A0A1G4I9G8</accession>
<comment type="caution">
    <text evidence="2">The sequence shown here is derived from an EMBL/GenBank/DDBJ whole genome shotgun (WGS) entry which is preliminary data.</text>
</comment>
<gene>
    <name evidence="2" type="ORF">TEOVI_000663900</name>
</gene>
<evidence type="ECO:0000313" key="3">
    <source>
        <dbReference type="Proteomes" id="UP000195570"/>
    </source>
</evidence>
<dbReference type="AlphaFoldDB" id="A0A1G4I9G8"/>
<protein>
    <submittedName>
        <fullName evidence="2">Uncharacterized protein</fullName>
    </submittedName>
</protein>
<feature type="region of interest" description="Disordered" evidence="1">
    <location>
        <begin position="164"/>
        <end position="190"/>
    </location>
</feature>
<reference evidence="2" key="1">
    <citation type="submission" date="2016-09" db="EMBL/GenBank/DDBJ databases">
        <authorList>
            <person name="Hebert L."/>
            <person name="Moumen B."/>
        </authorList>
    </citation>
    <scope>NUCLEOTIDE SEQUENCE [LARGE SCALE GENOMIC DNA]</scope>
    <source>
        <strain evidence="2">OVI</strain>
    </source>
</reference>
<sequence>MLQINAFKLVRATPFLLKRTGKPADTPDYKQVYLPYDAAPTERELERERRRFKQAHHGRMEHRKLVEVKEVPLNVYTYGKEGMSLPIAIFKDQKDPVIGPEWTYPGIYENKIAAQHWYTEELFDKESKEAFESPWQQQILDNQVKRRMAKVMFRMRQVNMKAVDLFQKERGSSRRSGGAGEKGKDGGGKK</sequence>
<dbReference type="EMBL" id="CZPT02000985">
    <property type="protein sequence ID" value="SCU68456.1"/>
    <property type="molecule type" value="Genomic_DNA"/>
</dbReference>
<keyword evidence="3" id="KW-1185">Reference proteome</keyword>
<proteinExistence type="predicted"/>
<feature type="compositionally biased region" description="Basic and acidic residues" evidence="1">
    <location>
        <begin position="181"/>
        <end position="190"/>
    </location>
</feature>
<dbReference type="GeneID" id="92380573"/>
<dbReference type="RefSeq" id="XP_067079614.1">
    <property type="nucleotide sequence ID" value="XM_067223513.1"/>
</dbReference>
<dbReference type="VEuPathDB" id="TriTrypDB:TEOVI_000663900"/>
<evidence type="ECO:0000313" key="2">
    <source>
        <dbReference type="EMBL" id="SCU68456.1"/>
    </source>
</evidence>
<name>A0A1G4I9G8_TRYEQ</name>